<evidence type="ECO:0000313" key="4">
    <source>
        <dbReference type="EMBL" id="OQB73526.1"/>
    </source>
</evidence>
<proteinExistence type="predicted"/>
<evidence type="ECO:0000259" key="3">
    <source>
        <dbReference type="SMART" id="SM00563"/>
    </source>
</evidence>
<dbReference type="CDD" id="cd07989">
    <property type="entry name" value="LPLAT_AGPAT-like"/>
    <property type="match status" value="1"/>
</dbReference>
<dbReference type="SMART" id="SM00563">
    <property type="entry name" value="PlsC"/>
    <property type="match status" value="1"/>
</dbReference>
<dbReference type="InterPro" id="IPR002123">
    <property type="entry name" value="Plipid/glycerol_acylTrfase"/>
</dbReference>
<evidence type="ECO:0000256" key="1">
    <source>
        <dbReference type="ARBA" id="ARBA00022679"/>
    </source>
</evidence>
<dbReference type="GO" id="GO:0006654">
    <property type="term" value="P:phosphatidic acid biosynthetic process"/>
    <property type="evidence" value="ECO:0007669"/>
    <property type="project" value="TreeGrafter"/>
</dbReference>
<organism evidence="4">
    <name type="scientific">candidate division TA06 bacterium ADurb.Bin131</name>
    <dbReference type="NCBI Taxonomy" id="1852827"/>
    <lineage>
        <taxon>Bacteria</taxon>
        <taxon>Bacteria division TA06</taxon>
    </lineage>
</organism>
<dbReference type="AlphaFoldDB" id="A0A1V6C9E6"/>
<gene>
    <name evidence="4" type="primary">plsC</name>
    <name evidence="4" type="ORF">BWX89_00913</name>
</gene>
<evidence type="ECO:0000256" key="2">
    <source>
        <dbReference type="ARBA" id="ARBA00023315"/>
    </source>
</evidence>
<accession>A0A1V6C9E6</accession>
<dbReference type="PANTHER" id="PTHR10434:SF11">
    <property type="entry name" value="1-ACYL-SN-GLYCEROL-3-PHOSPHATE ACYLTRANSFERASE"/>
    <property type="match status" value="1"/>
</dbReference>
<comment type="caution">
    <text evidence="4">The sequence shown here is derived from an EMBL/GenBank/DDBJ whole genome shotgun (WGS) entry which is preliminary data.</text>
</comment>
<dbReference type="PANTHER" id="PTHR10434">
    <property type="entry name" value="1-ACYL-SN-GLYCEROL-3-PHOSPHATE ACYLTRANSFERASE"/>
    <property type="match status" value="1"/>
</dbReference>
<dbReference type="GO" id="GO:0003841">
    <property type="term" value="F:1-acylglycerol-3-phosphate O-acyltransferase activity"/>
    <property type="evidence" value="ECO:0007669"/>
    <property type="project" value="TreeGrafter"/>
</dbReference>
<name>A0A1V6C9E6_UNCT6</name>
<dbReference type="Proteomes" id="UP000485562">
    <property type="component" value="Unassembled WGS sequence"/>
</dbReference>
<dbReference type="SUPFAM" id="SSF69593">
    <property type="entry name" value="Glycerol-3-phosphate (1)-acyltransferase"/>
    <property type="match status" value="1"/>
</dbReference>
<reference evidence="4" key="1">
    <citation type="submission" date="2017-02" db="EMBL/GenBank/DDBJ databases">
        <title>Delving into the versatile metabolic prowess of the omnipresent phylum Bacteroidetes.</title>
        <authorList>
            <person name="Nobu M.K."/>
            <person name="Mei R."/>
            <person name="Narihiro T."/>
            <person name="Kuroda K."/>
            <person name="Liu W.-T."/>
        </authorList>
    </citation>
    <scope>NUCLEOTIDE SEQUENCE</scope>
    <source>
        <strain evidence="4">ADurb.Bin131</strain>
    </source>
</reference>
<dbReference type="EC" id="2.3.1.-" evidence="4"/>
<keyword evidence="2 4" id="KW-0012">Acyltransferase</keyword>
<keyword evidence="1 4" id="KW-0808">Transferase</keyword>
<sequence length="208" mass="23216">MKEVDKKSSPGESNKILWMAAKALGFFVFKILFQLEIKGKENIPQHGNFIIASNHTSFLDPPLIGYICNKPISYFTKQEQLVGLFGLLITKLGAIPISKTNVGRSDIRCAIDIIKRGKSMLIFPEGTRSRTGKILPGKPGIGLIATRTKVPVIPVYIKGSFKALPPYRNFIRPGKIIINIGRPCFFPENQPYQEIADQIMQKISELSE</sequence>
<feature type="domain" description="Phospholipid/glycerol acyltransferase" evidence="3">
    <location>
        <begin position="49"/>
        <end position="160"/>
    </location>
</feature>
<dbReference type="Pfam" id="PF01553">
    <property type="entry name" value="Acyltransferase"/>
    <property type="match status" value="1"/>
</dbReference>
<dbReference type="EMBL" id="MWDQ01000077">
    <property type="protein sequence ID" value="OQB73526.1"/>
    <property type="molecule type" value="Genomic_DNA"/>
</dbReference>
<protein>
    <submittedName>
        <fullName evidence="4">1-acyl-sn-glycerol-3-phosphate acyltransferase</fullName>
        <ecNumber evidence="4">2.3.1.-</ecNumber>
    </submittedName>
</protein>